<proteinExistence type="predicted"/>
<dbReference type="AlphaFoldDB" id="A0A1H8EP30"/>
<gene>
    <name evidence="1" type="ORF">SAMN04488003_11149</name>
</gene>
<dbReference type="OrthoDB" id="7869970at2"/>
<dbReference type="EMBL" id="FOCI01000011">
    <property type="protein sequence ID" value="SEN21245.1"/>
    <property type="molecule type" value="Genomic_DNA"/>
</dbReference>
<evidence type="ECO:0000313" key="1">
    <source>
        <dbReference type="EMBL" id="SEN21245.1"/>
    </source>
</evidence>
<sequence>MTTFATITASGAYALHPTADVATAFADANDNLLALSADHLSELTGPVAITLFALTATALGIPPVKRFATRDVAARRIWTNLVALSAAAPVAEVPAAPAPQPVAQTLGKAQPKAQRRSKGITIAPKAEAKACKAGTKQAILVDLLFRSGGASMAELREALHPWQDSTIKSGLSWDMGAIKGYGIRTTHENGYQRWLATDYAGMGTFKGDTHPDDNSEAERAALLAQNLADGYDPSQVFAVYHIVLPEGMKEPVPHIGGPHITVADKMNLLVFGDPLPPGAE</sequence>
<reference evidence="1 2" key="1">
    <citation type="submission" date="2016-10" db="EMBL/GenBank/DDBJ databases">
        <authorList>
            <person name="de Groot N.N."/>
        </authorList>
    </citation>
    <scope>NUCLEOTIDE SEQUENCE [LARGE SCALE GENOMIC DNA]</scope>
    <source>
        <strain evidence="1 2">DSM 16213</strain>
    </source>
</reference>
<organism evidence="1 2">
    <name type="scientific">Loktanella fryxellensis</name>
    <dbReference type="NCBI Taxonomy" id="245187"/>
    <lineage>
        <taxon>Bacteria</taxon>
        <taxon>Pseudomonadati</taxon>
        <taxon>Pseudomonadota</taxon>
        <taxon>Alphaproteobacteria</taxon>
        <taxon>Rhodobacterales</taxon>
        <taxon>Roseobacteraceae</taxon>
        <taxon>Loktanella</taxon>
    </lineage>
</organism>
<dbReference type="RefSeq" id="WP_089902542.1">
    <property type="nucleotide sequence ID" value="NZ_FOCI01000011.1"/>
</dbReference>
<accession>A0A1H8EP30</accession>
<evidence type="ECO:0000313" key="2">
    <source>
        <dbReference type="Proteomes" id="UP000199585"/>
    </source>
</evidence>
<dbReference type="Proteomes" id="UP000199585">
    <property type="component" value="Unassembled WGS sequence"/>
</dbReference>
<keyword evidence="2" id="KW-1185">Reference proteome</keyword>
<protein>
    <submittedName>
        <fullName evidence="1">Uncharacterized protein</fullName>
    </submittedName>
</protein>
<name>A0A1H8EP30_9RHOB</name>